<evidence type="ECO:0000259" key="1">
    <source>
        <dbReference type="SMART" id="SM00849"/>
    </source>
</evidence>
<evidence type="ECO:0000313" key="2">
    <source>
        <dbReference type="EMBL" id="NNJ24194.1"/>
    </source>
</evidence>
<proteinExistence type="predicted"/>
<dbReference type="EMBL" id="WTPX01000004">
    <property type="protein sequence ID" value="NNJ24194.1"/>
    <property type="molecule type" value="Genomic_DNA"/>
</dbReference>
<dbReference type="Proteomes" id="UP000609651">
    <property type="component" value="Unassembled WGS sequence"/>
</dbReference>
<reference evidence="2 3" key="1">
    <citation type="journal article" date="2020" name="Syst. Appl. Microbiol.">
        <title>Alienimonas chondri sp. nov., a novel planctomycete isolated from the biofilm of the red alga Chondrus crispus.</title>
        <authorList>
            <person name="Vitorino I."/>
            <person name="Albuquerque L."/>
            <person name="Wiegand S."/>
            <person name="Kallscheuer N."/>
            <person name="da Costa M.S."/>
            <person name="Lobo-da-Cunha A."/>
            <person name="Jogler C."/>
            <person name="Lage O.M."/>
        </authorList>
    </citation>
    <scope>NUCLEOTIDE SEQUENCE [LARGE SCALE GENOMIC DNA]</scope>
    <source>
        <strain evidence="2 3">LzC2</strain>
    </source>
</reference>
<comment type="caution">
    <text evidence="2">The sequence shown here is derived from an EMBL/GenBank/DDBJ whole genome shotgun (WGS) entry which is preliminary data.</text>
</comment>
<dbReference type="SUPFAM" id="SSF56281">
    <property type="entry name" value="Metallo-hydrolase/oxidoreductase"/>
    <property type="match status" value="1"/>
</dbReference>
<dbReference type="GO" id="GO:0042781">
    <property type="term" value="F:3'-tRNA processing endoribonuclease activity"/>
    <property type="evidence" value="ECO:0007669"/>
    <property type="project" value="UniProtKB-EC"/>
</dbReference>
<accession>A0ABX1V7L7</accession>
<keyword evidence="3" id="KW-1185">Reference proteome</keyword>
<dbReference type="PANTHER" id="PTHR46504:SF2">
    <property type="entry name" value="TRNASE Z TRZ1"/>
    <property type="match status" value="1"/>
</dbReference>
<gene>
    <name evidence="2" type="primary">rbn_1</name>
    <name evidence="2" type="ORF">LzC2_02440</name>
</gene>
<dbReference type="PANTHER" id="PTHR46504">
    <property type="entry name" value="TRNASE Z TRZ1"/>
    <property type="match status" value="1"/>
</dbReference>
<dbReference type="InterPro" id="IPR036866">
    <property type="entry name" value="RibonucZ/Hydroxyglut_hydro"/>
</dbReference>
<protein>
    <submittedName>
        <fullName evidence="2">Ribonuclease BN</fullName>
        <ecNumber evidence="2">3.1.26.11</ecNumber>
    </submittedName>
</protein>
<dbReference type="InterPro" id="IPR001279">
    <property type="entry name" value="Metallo-B-lactamas"/>
</dbReference>
<dbReference type="Gene3D" id="3.60.15.10">
    <property type="entry name" value="Ribonuclease Z/Hydroxyacylglutathione hydrolase-like"/>
    <property type="match status" value="1"/>
</dbReference>
<organism evidence="2 3">
    <name type="scientific">Alienimonas chondri</name>
    <dbReference type="NCBI Taxonomy" id="2681879"/>
    <lineage>
        <taxon>Bacteria</taxon>
        <taxon>Pseudomonadati</taxon>
        <taxon>Planctomycetota</taxon>
        <taxon>Planctomycetia</taxon>
        <taxon>Planctomycetales</taxon>
        <taxon>Planctomycetaceae</taxon>
        <taxon>Alienimonas</taxon>
    </lineage>
</organism>
<dbReference type="Pfam" id="PF12706">
    <property type="entry name" value="Lactamase_B_2"/>
    <property type="match status" value="1"/>
</dbReference>
<evidence type="ECO:0000313" key="3">
    <source>
        <dbReference type="Proteomes" id="UP000609651"/>
    </source>
</evidence>
<sequence>MPIENLPVHQAELAGFPVEGYGRGAVQSYVRLIEQKILFDLGGSPWDFQNTPTAFITHGHLDHLAALPVFVARRRMMKMEPPVVYVPAEIRDDVNKLLRAWQRLDRGRMAVDLIGLEPGEEVDLNRELAVTTFATTHTVPSLGYVLWGKKRKLKPEFADLAQDEIRIEAMKGTEMSAEVREPLVAYTGDTSPKGLFETDGGRDALRAKLLITEMTFFRPDHRRAKIHKFGHMHLDDIVEHAEDFQNEAVLFVHASTRTGERPFRRAVEKRLPADLMERTTIWF</sequence>
<keyword evidence="2" id="KW-0378">Hydrolase</keyword>
<dbReference type="RefSeq" id="WP_315854483.1">
    <property type="nucleotide sequence ID" value="NZ_WTPX01000004.1"/>
</dbReference>
<feature type="domain" description="Metallo-beta-lactamase" evidence="1">
    <location>
        <begin position="24"/>
        <end position="221"/>
    </location>
</feature>
<name>A0ABX1V7L7_9PLAN</name>
<dbReference type="EC" id="3.1.26.11" evidence="2"/>
<dbReference type="SMART" id="SM00849">
    <property type="entry name" value="Lactamase_B"/>
    <property type="match status" value="1"/>
</dbReference>